<accession>A0A1I5PQR2</accession>
<dbReference type="SUPFAM" id="SSF55729">
    <property type="entry name" value="Acyl-CoA N-acyltransferases (Nat)"/>
    <property type="match status" value="1"/>
</dbReference>
<dbReference type="PANTHER" id="PTHR13947">
    <property type="entry name" value="GNAT FAMILY N-ACETYLTRANSFERASE"/>
    <property type="match status" value="1"/>
</dbReference>
<evidence type="ECO:0000313" key="3">
    <source>
        <dbReference type="EMBL" id="SFP35871.1"/>
    </source>
</evidence>
<dbReference type="RefSeq" id="WP_074876286.1">
    <property type="nucleotide sequence ID" value="NZ_FOXI01000003.1"/>
</dbReference>
<protein>
    <submittedName>
        <fullName evidence="3">Amino-acid N-acetyltransferase</fullName>
    </submittedName>
</protein>
<dbReference type="Gene3D" id="3.40.630.30">
    <property type="match status" value="1"/>
</dbReference>
<proteinExistence type="predicted"/>
<dbReference type="GO" id="GO:0008080">
    <property type="term" value="F:N-acetyltransferase activity"/>
    <property type="evidence" value="ECO:0007669"/>
    <property type="project" value="InterPro"/>
</dbReference>
<dbReference type="EMBL" id="FOXI01000003">
    <property type="protein sequence ID" value="SFP35871.1"/>
    <property type="molecule type" value="Genomic_DNA"/>
</dbReference>
<dbReference type="CDD" id="cd04301">
    <property type="entry name" value="NAT_SF"/>
    <property type="match status" value="1"/>
</dbReference>
<dbReference type="Proteomes" id="UP000183769">
    <property type="component" value="Unassembled WGS sequence"/>
</dbReference>
<dbReference type="Pfam" id="PF00583">
    <property type="entry name" value="Acetyltransf_1"/>
    <property type="match status" value="1"/>
</dbReference>
<feature type="domain" description="N-acetyltransferase" evidence="2">
    <location>
        <begin position="6"/>
        <end position="159"/>
    </location>
</feature>
<dbReference type="InterPro" id="IPR050769">
    <property type="entry name" value="NAT_camello-type"/>
</dbReference>
<dbReference type="InterPro" id="IPR000182">
    <property type="entry name" value="GNAT_dom"/>
</dbReference>
<evidence type="ECO:0000259" key="2">
    <source>
        <dbReference type="PROSITE" id="PS51186"/>
    </source>
</evidence>
<dbReference type="PROSITE" id="PS51186">
    <property type="entry name" value="GNAT"/>
    <property type="match status" value="1"/>
</dbReference>
<reference evidence="4" key="1">
    <citation type="submission" date="2016-10" db="EMBL/GenBank/DDBJ databases">
        <authorList>
            <person name="Varghese N."/>
            <person name="Submissions S."/>
        </authorList>
    </citation>
    <scope>NUCLEOTIDE SEQUENCE [LARGE SCALE GENOMIC DNA]</scope>
    <source>
        <strain evidence="4">CGMCC 1.10329</strain>
    </source>
</reference>
<dbReference type="NCBIfam" id="NF040501">
    <property type="entry name" value="resist_ArsN2"/>
    <property type="match status" value="1"/>
</dbReference>
<dbReference type="InterPro" id="IPR016181">
    <property type="entry name" value="Acyl_CoA_acyltransferase"/>
</dbReference>
<dbReference type="AlphaFoldDB" id="A0A1I5PQR2"/>
<dbReference type="PANTHER" id="PTHR13947:SF37">
    <property type="entry name" value="LD18367P"/>
    <property type="match status" value="1"/>
</dbReference>
<sequence>MPQNPDTPVTLTPVDSEREAEWVRRLLARSGLPTEDLSLDGGPEPAGGNPTLYTVEADGDRVGCVGLERDGDAGLLRSAAVAEPHRGRGYGGAAVRALEARARAAGVGTLYLLTTTAAEFFAGLGYERVNRESVPESIRESAEFSDLCPSSATVMRRRL</sequence>
<gene>
    <name evidence="3" type="ORF">SAMN05216277_10355</name>
</gene>
<keyword evidence="1 3" id="KW-0808">Transferase</keyword>
<evidence type="ECO:0000313" key="4">
    <source>
        <dbReference type="Proteomes" id="UP000183769"/>
    </source>
</evidence>
<keyword evidence="4" id="KW-1185">Reference proteome</keyword>
<organism evidence="3 4">
    <name type="scientific">Halolamina pelagica</name>
    <dbReference type="NCBI Taxonomy" id="699431"/>
    <lineage>
        <taxon>Archaea</taxon>
        <taxon>Methanobacteriati</taxon>
        <taxon>Methanobacteriota</taxon>
        <taxon>Stenosarchaea group</taxon>
        <taxon>Halobacteria</taxon>
        <taxon>Halobacteriales</taxon>
        <taxon>Haloferacaceae</taxon>
    </lineage>
</organism>
<dbReference type="OrthoDB" id="204402at2157"/>
<evidence type="ECO:0000256" key="1">
    <source>
        <dbReference type="ARBA" id="ARBA00022679"/>
    </source>
</evidence>
<name>A0A1I5PQR2_9EURY</name>